<dbReference type="Proteomes" id="UP000244336">
    <property type="component" value="Chromosome 5"/>
</dbReference>
<reference evidence="8 9" key="1">
    <citation type="submission" date="2018-04" db="EMBL/GenBank/DDBJ databases">
        <title>WGS assembly of Panicum hallii var. hallii HAL2.</title>
        <authorList>
            <person name="Lovell J."/>
            <person name="Jenkins J."/>
            <person name="Lowry D."/>
            <person name="Mamidi S."/>
            <person name="Sreedasyam A."/>
            <person name="Weng X."/>
            <person name="Barry K."/>
            <person name="Bonette J."/>
            <person name="Campitelli B."/>
            <person name="Daum C."/>
            <person name="Gordon S."/>
            <person name="Gould B."/>
            <person name="Lipzen A."/>
            <person name="MacQueen A."/>
            <person name="Palacio-Mejia J."/>
            <person name="Plott C."/>
            <person name="Shakirov E."/>
            <person name="Shu S."/>
            <person name="Yoshinaga Y."/>
            <person name="Zane M."/>
            <person name="Rokhsar D."/>
            <person name="Grimwood J."/>
            <person name="Schmutz J."/>
            <person name="Juenger T."/>
        </authorList>
    </citation>
    <scope>NUCLEOTIDE SEQUENCE [LARGE SCALE GENOMIC DNA]</scope>
    <source>
        <strain evidence="9">cv. HAL2</strain>
    </source>
</reference>
<dbReference type="PANTHER" id="PTHR31218">
    <property type="entry name" value="WAT1-RELATED PROTEIN"/>
    <property type="match status" value="1"/>
</dbReference>
<feature type="transmembrane region" description="Helical" evidence="6">
    <location>
        <begin position="101"/>
        <end position="117"/>
    </location>
</feature>
<evidence type="ECO:0000256" key="1">
    <source>
        <dbReference type="ARBA" id="ARBA00004141"/>
    </source>
</evidence>
<evidence type="ECO:0000256" key="2">
    <source>
        <dbReference type="ARBA" id="ARBA00007635"/>
    </source>
</evidence>
<gene>
    <name evidence="8" type="ORF">GQ55_5G285400</name>
</gene>
<evidence type="ECO:0000259" key="7">
    <source>
        <dbReference type="Pfam" id="PF00892"/>
    </source>
</evidence>
<dbReference type="InterPro" id="IPR030184">
    <property type="entry name" value="WAT1-related"/>
</dbReference>
<evidence type="ECO:0000256" key="5">
    <source>
        <dbReference type="ARBA" id="ARBA00023136"/>
    </source>
</evidence>
<evidence type="ECO:0000256" key="4">
    <source>
        <dbReference type="ARBA" id="ARBA00022989"/>
    </source>
</evidence>
<sequence>MATRAAFVVALILRSIYGGMPIVAKGAFDEGMSISVFVLYRHATAILILVPVAFVLERKSSPALSFKVSLKLFVHAFYGISGSINIYSIGLSYASATSSSAISNVLPVVAFFLAVLLRIESLNMKRFQGIVKVTGIVFCFAGVIVLAFYQGPEIKSFNHHHLLHNTSNSHDTITVQPVRTWLLGIFLMTLGTIFWALWTVLQGPMLDAYPSKLLNTTLQIVFATIQCFFIALVVERDFSRWKLKLDISLIAVLYSGILVSGVGYYMQVWVIDKSGPVFLAMTMPITLLVTIVLSSFLGEAITLGSILGGAVMVGGLYCVLWAKRTEQIDVSKEQNAAPVQARQV</sequence>
<organism evidence="8 9">
    <name type="scientific">Panicum hallii var. hallii</name>
    <dbReference type="NCBI Taxonomy" id="1504633"/>
    <lineage>
        <taxon>Eukaryota</taxon>
        <taxon>Viridiplantae</taxon>
        <taxon>Streptophyta</taxon>
        <taxon>Embryophyta</taxon>
        <taxon>Tracheophyta</taxon>
        <taxon>Spermatophyta</taxon>
        <taxon>Magnoliopsida</taxon>
        <taxon>Liliopsida</taxon>
        <taxon>Poales</taxon>
        <taxon>Poaceae</taxon>
        <taxon>PACMAD clade</taxon>
        <taxon>Panicoideae</taxon>
        <taxon>Panicodae</taxon>
        <taxon>Paniceae</taxon>
        <taxon>Panicinae</taxon>
        <taxon>Panicum</taxon>
        <taxon>Panicum sect. Panicum</taxon>
    </lineage>
</organism>
<evidence type="ECO:0000313" key="9">
    <source>
        <dbReference type="Proteomes" id="UP000244336"/>
    </source>
</evidence>
<keyword evidence="3 6" id="KW-0812">Transmembrane</keyword>
<evidence type="ECO:0000256" key="3">
    <source>
        <dbReference type="ARBA" id="ARBA00022692"/>
    </source>
</evidence>
<comment type="subcellular location">
    <subcellularLocation>
        <location evidence="1 6">Membrane</location>
        <topology evidence="1 6">Multi-pass membrane protein</topology>
    </subcellularLocation>
</comment>
<feature type="transmembrane region" description="Helical" evidence="6">
    <location>
        <begin position="245"/>
        <end position="265"/>
    </location>
</feature>
<dbReference type="Gramene" id="PUZ56313">
    <property type="protein sequence ID" value="PUZ56313"/>
    <property type="gene ID" value="GQ55_5G285400"/>
</dbReference>
<dbReference type="InterPro" id="IPR037185">
    <property type="entry name" value="EmrE-like"/>
</dbReference>
<evidence type="ECO:0000256" key="6">
    <source>
        <dbReference type="RuleBase" id="RU363077"/>
    </source>
</evidence>
<feature type="transmembrane region" description="Helical" evidence="6">
    <location>
        <begin position="277"/>
        <end position="297"/>
    </location>
</feature>
<feature type="transmembrane region" description="Helical" evidence="6">
    <location>
        <begin position="129"/>
        <end position="149"/>
    </location>
</feature>
<proteinExistence type="inferred from homology"/>
<accession>A0A2T7DL62</accession>
<keyword evidence="4 6" id="KW-1133">Transmembrane helix</keyword>
<name>A0A2T7DL62_9POAL</name>
<keyword evidence="5 6" id="KW-0472">Membrane</keyword>
<comment type="similarity">
    <text evidence="2 6">Belongs to the drug/metabolite transporter (DMT) superfamily. Plant drug/metabolite exporter (P-DME) (TC 2.A.7.4) family.</text>
</comment>
<dbReference type="OrthoDB" id="1718296at2759"/>
<dbReference type="GO" id="GO:0016020">
    <property type="term" value="C:membrane"/>
    <property type="evidence" value="ECO:0007669"/>
    <property type="project" value="UniProtKB-SubCell"/>
</dbReference>
<dbReference type="SUPFAM" id="SSF103481">
    <property type="entry name" value="Multidrug resistance efflux transporter EmrE"/>
    <property type="match status" value="1"/>
</dbReference>
<dbReference type="GO" id="GO:0022857">
    <property type="term" value="F:transmembrane transporter activity"/>
    <property type="evidence" value="ECO:0007669"/>
    <property type="project" value="InterPro"/>
</dbReference>
<feature type="transmembrane region" description="Helical" evidence="6">
    <location>
        <begin position="68"/>
        <end position="89"/>
    </location>
</feature>
<protein>
    <recommendedName>
        <fullName evidence="6">WAT1-related protein</fullName>
    </recommendedName>
</protein>
<feature type="domain" description="EamA" evidence="7">
    <location>
        <begin position="183"/>
        <end position="320"/>
    </location>
</feature>
<dbReference type="Pfam" id="PF00892">
    <property type="entry name" value="EamA"/>
    <property type="match status" value="2"/>
</dbReference>
<feature type="transmembrane region" description="Helical" evidence="6">
    <location>
        <begin position="181"/>
        <end position="201"/>
    </location>
</feature>
<dbReference type="InterPro" id="IPR000620">
    <property type="entry name" value="EamA_dom"/>
</dbReference>
<dbReference type="EMBL" id="CM009753">
    <property type="protein sequence ID" value="PUZ56313.1"/>
    <property type="molecule type" value="Genomic_DNA"/>
</dbReference>
<dbReference type="AlphaFoldDB" id="A0A2T7DL62"/>
<evidence type="ECO:0000313" key="8">
    <source>
        <dbReference type="EMBL" id="PUZ56313.1"/>
    </source>
</evidence>
<feature type="transmembrane region" description="Helical" evidence="6">
    <location>
        <begin position="303"/>
        <end position="322"/>
    </location>
</feature>
<feature type="domain" description="EamA" evidence="7">
    <location>
        <begin position="8"/>
        <end position="145"/>
    </location>
</feature>
<feature type="transmembrane region" description="Helical" evidence="6">
    <location>
        <begin position="34"/>
        <end position="56"/>
    </location>
</feature>
<keyword evidence="9" id="KW-1185">Reference proteome</keyword>
<feature type="transmembrane region" description="Helical" evidence="6">
    <location>
        <begin position="213"/>
        <end position="233"/>
    </location>
</feature>